<gene>
    <name evidence="1" type="ORF">FNF27_05251</name>
</gene>
<dbReference type="Proteomes" id="UP000322899">
    <property type="component" value="Unassembled WGS sequence"/>
</dbReference>
<evidence type="ECO:0000313" key="1">
    <source>
        <dbReference type="EMBL" id="KAA0173327.1"/>
    </source>
</evidence>
<name>A0A5A8E9A8_CAFRO</name>
<dbReference type="Gene3D" id="1.25.40.10">
    <property type="entry name" value="Tetratricopeptide repeat domain"/>
    <property type="match status" value="1"/>
</dbReference>
<evidence type="ECO:0008006" key="3">
    <source>
        <dbReference type="Google" id="ProtNLM"/>
    </source>
</evidence>
<protein>
    <recommendedName>
        <fullName evidence="3">Pentacotripeptide-repeat region of PRORP domain-containing protein</fullName>
    </recommendedName>
</protein>
<accession>A0A5A8E9A8</accession>
<dbReference type="InterPro" id="IPR011990">
    <property type="entry name" value="TPR-like_helical_dom_sf"/>
</dbReference>
<comment type="caution">
    <text evidence="1">The sequence shown here is derived from an EMBL/GenBank/DDBJ whole genome shotgun (WGS) entry which is preliminary data.</text>
</comment>
<organism evidence="1 2">
    <name type="scientific">Cafeteria roenbergensis</name>
    <name type="common">Marine flagellate</name>
    <dbReference type="NCBI Taxonomy" id="33653"/>
    <lineage>
        <taxon>Eukaryota</taxon>
        <taxon>Sar</taxon>
        <taxon>Stramenopiles</taxon>
        <taxon>Bigyra</taxon>
        <taxon>Opalozoa</taxon>
        <taxon>Bicosoecida</taxon>
        <taxon>Cafeteriaceae</taxon>
        <taxon>Cafeteria</taxon>
    </lineage>
</organism>
<sequence length="85" mass="9143">MSRSDMDAALAAAAGLRELVRSCHESHRVEAAVWFARKLVAMTHAGGSAPEVLEDDIYLLCDALVRAGEFSRAIFVMEQHGLGTG</sequence>
<dbReference type="AlphaFoldDB" id="A0A5A8E9A8"/>
<dbReference type="EMBL" id="VLTO01000035">
    <property type="protein sequence ID" value="KAA0173327.1"/>
    <property type="molecule type" value="Genomic_DNA"/>
</dbReference>
<reference evidence="1 2" key="1">
    <citation type="submission" date="2019-07" db="EMBL/GenBank/DDBJ databases">
        <title>Genomes of Cafeteria roenbergensis.</title>
        <authorList>
            <person name="Fischer M.G."/>
            <person name="Hackl T."/>
            <person name="Roman M."/>
        </authorList>
    </citation>
    <scope>NUCLEOTIDE SEQUENCE [LARGE SCALE GENOMIC DNA]</scope>
    <source>
        <strain evidence="1 2">E4-10P</strain>
    </source>
</reference>
<evidence type="ECO:0000313" key="2">
    <source>
        <dbReference type="Proteomes" id="UP000322899"/>
    </source>
</evidence>
<proteinExistence type="predicted"/>